<keyword evidence="6 9" id="KW-1133">Transmembrane helix</keyword>
<organism evidence="11 12">
    <name type="scientific">Mycoplasma amphoriforme A39</name>
    <dbReference type="NCBI Taxonomy" id="572419"/>
    <lineage>
        <taxon>Bacteria</taxon>
        <taxon>Bacillati</taxon>
        <taxon>Mycoplasmatota</taxon>
        <taxon>Mollicutes</taxon>
        <taxon>Mycoplasmataceae</taxon>
        <taxon>Mycoplasma</taxon>
    </lineage>
</organism>
<accession>A0A292IJT5</accession>
<sequence length="523" mass="60956">MNKKKEILILIAGLFAIIATVAFVVTVAIFRAWFYMTIVIAVFFIFQILLAFYLLNSRRIVNVKMCWIFVILSLPVFGFLLFVLFGINPLLRFKRNDYLNYQAAFIKHENFEFTKRFLKKSDLDENTRHIFSFSVNSEQRPIYENNAIEVIKNPKDLYEKSLALIEQAKDFIHLQYYIISDGVWLRSIANALIRKVREGVKIRLIYDWLGAYNRGANKIINTLKKAGVFVGAFNPATVTKYTSKTNFRCHRKCLIVDNKLALYGGSNIADEYIRYAKWFNNWYDSNVIITGHIVNTLNLIFCLDWLSYCGFLKSQIEKDDLFHHPANYLQLQEPVFSPEQKAIAQIIESSPGYNEKTLHDLIVSMFAKAKSKIMIITPYFVPTESILIALRTAALSGVDVQIIMPGMPDDKSYILTMNRSHYEKLLDANIKVYEYHGFIHSKIILIDDDLTITSTFNLDFRSFFINYESALIVKNQKTHDDYQNIFEQLKIQSDQISPNYFSNKQKKIIKWKMAFMNIYHPLL</sequence>
<dbReference type="EC" id="2.7.8.-" evidence="8"/>
<keyword evidence="12" id="KW-1185">Reference proteome</keyword>
<dbReference type="Pfam" id="PF13091">
    <property type="entry name" value="PLDc_2"/>
    <property type="match status" value="2"/>
</dbReference>
<proteinExistence type="predicted"/>
<dbReference type="AlphaFoldDB" id="A0A292IJT5"/>
<dbReference type="GO" id="GO:0008808">
    <property type="term" value="F:cardiolipin synthase activity"/>
    <property type="evidence" value="ECO:0007669"/>
    <property type="project" value="UniProtKB-UniRule"/>
</dbReference>
<dbReference type="InterPro" id="IPR025202">
    <property type="entry name" value="PLD-like_dom"/>
</dbReference>
<keyword evidence="4 9" id="KW-0812">Transmembrane</keyword>
<comment type="subcellular location">
    <subcellularLocation>
        <location evidence="1">Cell membrane</location>
    </subcellularLocation>
</comment>
<evidence type="ECO:0000313" key="11">
    <source>
        <dbReference type="EMBL" id="CDN40797.1"/>
    </source>
</evidence>
<dbReference type="CDD" id="cd09112">
    <property type="entry name" value="PLDc_CLS_2"/>
    <property type="match status" value="1"/>
</dbReference>
<dbReference type="InterPro" id="IPR001736">
    <property type="entry name" value="PLipase_D/transphosphatidylase"/>
</dbReference>
<dbReference type="CDD" id="cd09110">
    <property type="entry name" value="PLDc_CLS_1"/>
    <property type="match status" value="1"/>
</dbReference>
<dbReference type="RefSeq" id="WP_343251428.1">
    <property type="nucleotide sequence ID" value="NZ_HG937516.1"/>
</dbReference>
<evidence type="ECO:0000256" key="1">
    <source>
        <dbReference type="ARBA" id="ARBA00004236"/>
    </source>
</evidence>
<evidence type="ECO:0000256" key="6">
    <source>
        <dbReference type="ARBA" id="ARBA00022989"/>
    </source>
</evidence>
<evidence type="ECO:0000256" key="7">
    <source>
        <dbReference type="ARBA" id="ARBA00023136"/>
    </source>
</evidence>
<dbReference type="SMART" id="SM00155">
    <property type="entry name" value="PLDc"/>
    <property type="match status" value="2"/>
</dbReference>
<evidence type="ECO:0000256" key="5">
    <source>
        <dbReference type="ARBA" id="ARBA00022737"/>
    </source>
</evidence>
<dbReference type="PROSITE" id="PS50035">
    <property type="entry name" value="PLD"/>
    <property type="match status" value="2"/>
</dbReference>
<dbReference type="GO" id="GO:0032049">
    <property type="term" value="P:cardiolipin biosynthetic process"/>
    <property type="evidence" value="ECO:0007669"/>
    <property type="project" value="UniProtKB-UniRule"/>
</dbReference>
<evidence type="ECO:0000256" key="4">
    <source>
        <dbReference type="ARBA" id="ARBA00022692"/>
    </source>
</evidence>
<feature type="transmembrane region" description="Helical" evidence="9">
    <location>
        <begin position="7"/>
        <end position="27"/>
    </location>
</feature>
<keyword evidence="3" id="KW-0808">Transferase</keyword>
<evidence type="ECO:0000256" key="9">
    <source>
        <dbReference type="SAM" id="Phobius"/>
    </source>
</evidence>
<dbReference type="EMBL" id="HG937516">
    <property type="protein sequence ID" value="CDN40797.1"/>
    <property type="molecule type" value="Genomic_DNA"/>
</dbReference>
<reference evidence="11 12" key="1">
    <citation type="journal article" date="2015" name="Clin. Infect. Dis.">
        <title>Genomic Investigations unmask Mycoplasma amphoriforme, a new respiratory pathogen.</title>
        <authorList>
            <person name="Gillespie S.H."/>
            <person name="Ling C.L."/>
            <person name="Oravcova K."/>
            <person name="Pinheiro M."/>
            <person name="Wells L."/>
            <person name="Bryant J.M."/>
            <person name="McHugh T.D."/>
            <person name="Bebear C."/>
            <person name="Webster D."/>
            <person name="Harris S.R."/>
            <person name="Seth-Smith H.M."/>
            <person name="Thomson N.R."/>
        </authorList>
    </citation>
    <scope>NUCLEOTIDE SEQUENCE [LARGE SCALE GENOMIC DNA]</scope>
    <source>
        <strain evidence="11 12">A39</strain>
    </source>
</reference>
<dbReference type="NCBIfam" id="TIGR04265">
    <property type="entry name" value="bac_cardiolipin"/>
    <property type="match status" value="1"/>
</dbReference>
<evidence type="ECO:0000256" key="8">
    <source>
        <dbReference type="NCBIfam" id="TIGR04265"/>
    </source>
</evidence>
<dbReference type="PANTHER" id="PTHR21248:SF22">
    <property type="entry name" value="PHOSPHOLIPASE D"/>
    <property type="match status" value="1"/>
</dbReference>
<feature type="domain" description="PLD phosphodiesterase" evidence="10">
    <location>
        <begin position="245"/>
        <end position="272"/>
    </location>
</feature>
<keyword evidence="5" id="KW-0677">Repeat</keyword>
<name>A0A292IJT5_9MOLU</name>
<evidence type="ECO:0000313" key="12">
    <source>
        <dbReference type="Proteomes" id="UP000261764"/>
    </source>
</evidence>
<evidence type="ECO:0000256" key="2">
    <source>
        <dbReference type="ARBA" id="ARBA00022475"/>
    </source>
</evidence>
<keyword evidence="2" id="KW-1003">Cell membrane</keyword>
<dbReference type="SUPFAM" id="SSF56024">
    <property type="entry name" value="Phospholipase D/nuclease"/>
    <property type="match status" value="2"/>
</dbReference>
<dbReference type="Proteomes" id="UP000261764">
    <property type="component" value="Chromosome I"/>
</dbReference>
<feature type="transmembrane region" description="Helical" evidence="9">
    <location>
        <begin position="67"/>
        <end position="87"/>
    </location>
</feature>
<gene>
    <name evidence="11" type="ORF">MAMA39_06800</name>
</gene>
<dbReference type="PANTHER" id="PTHR21248">
    <property type="entry name" value="CARDIOLIPIN SYNTHASE"/>
    <property type="match status" value="1"/>
</dbReference>
<keyword evidence="7 9" id="KW-0472">Membrane</keyword>
<dbReference type="InterPro" id="IPR022924">
    <property type="entry name" value="Cardiolipin_synthase"/>
</dbReference>
<dbReference type="KEGG" id="mamp:MAMA39_06800"/>
<evidence type="ECO:0000259" key="10">
    <source>
        <dbReference type="PROSITE" id="PS50035"/>
    </source>
</evidence>
<evidence type="ECO:0000256" key="3">
    <source>
        <dbReference type="ARBA" id="ARBA00022679"/>
    </source>
</evidence>
<dbReference type="GO" id="GO:0005886">
    <property type="term" value="C:plasma membrane"/>
    <property type="evidence" value="ECO:0007669"/>
    <property type="project" value="UniProtKB-SubCell"/>
</dbReference>
<feature type="domain" description="PLD phosphodiesterase" evidence="10">
    <location>
        <begin position="435"/>
        <end position="462"/>
    </location>
</feature>
<protein>
    <recommendedName>
        <fullName evidence="8">Cardiolipin synthase</fullName>
        <ecNumber evidence="8">2.7.8.-</ecNumber>
    </recommendedName>
</protein>
<dbReference type="Gene3D" id="3.30.870.10">
    <property type="entry name" value="Endonuclease Chain A"/>
    <property type="match status" value="2"/>
</dbReference>
<feature type="transmembrane region" description="Helical" evidence="9">
    <location>
        <begin position="33"/>
        <end position="55"/>
    </location>
</feature>